<name>A0ABX8BDM4_9ACTN</name>
<dbReference type="RefSeq" id="WP_220561540.1">
    <property type="nucleotide sequence ID" value="NZ_CP074133.1"/>
</dbReference>
<reference evidence="1 2" key="1">
    <citation type="submission" date="2021-05" db="EMBL/GenBank/DDBJ databases">
        <title>Direct Submission.</title>
        <authorList>
            <person name="Li K."/>
            <person name="Gao J."/>
        </authorList>
    </citation>
    <scope>NUCLEOTIDE SEQUENCE [LARGE SCALE GENOMIC DNA]</scope>
    <source>
        <strain evidence="1 2">Mg02</strain>
    </source>
</reference>
<organism evidence="1 2">
    <name type="scientific">Nocardiopsis changdeensis</name>
    <dbReference type="NCBI Taxonomy" id="2831969"/>
    <lineage>
        <taxon>Bacteria</taxon>
        <taxon>Bacillati</taxon>
        <taxon>Actinomycetota</taxon>
        <taxon>Actinomycetes</taxon>
        <taxon>Streptosporangiales</taxon>
        <taxon>Nocardiopsidaceae</taxon>
        <taxon>Nocardiopsis</taxon>
    </lineage>
</organism>
<dbReference type="Proteomes" id="UP000676079">
    <property type="component" value="Chromosome"/>
</dbReference>
<protein>
    <submittedName>
        <fullName evidence="1">Uncharacterized protein</fullName>
    </submittedName>
</protein>
<proteinExistence type="predicted"/>
<dbReference type="EMBL" id="CP074133">
    <property type="protein sequence ID" value="QUX20345.1"/>
    <property type="molecule type" value="Genomic_DNA"/>
</dbReference>
<accession>A0ABX8BDM4</accession>
<keyword evidence="2" id="KW-1185">Reference proteome</keyword>
<evidence type="ECO:0000313" key="1">
    <source>
        <dbReference type="EMBL" id="QUX20345.1"/>
    </source>
</evidence>
<evidence type="ECO:0000313" key="2">
    <source>
        <dbReference type="Proteomes" id="UP000676079"/>
    </source>
</evidence>
<sequence>MSAPNHYCGTSVPSHIQTAWDRWEGAAWRTIRHAETLIDHPADQRFTVRAPDGMCTTHLTLWREARDRSFDPRTGDRWPGGGGTPFTILGDVARAREERRREWDEKAAAQMQLIERVCLKGDSPQCAPKPACVALVQLPLFDLETAP</sequence>
<gene>
    <name evidence="1" type="ORF">KGD84_17610</name>
</gene>